<dbReference type="AlphaFoldDB" id="A0A2A2HC46"/>
<reference evidence="4 6" key="1">
    <citation type="submission" date="2016-04" db="EMBL/GenBank/DDBJ databases">
        <title>Genome sequence of Methanosphaera cuniculi DSM 4103.</title>
        <authorList>
            <person name="Poehlein A."/>
            <person name="Seedorf H."/>
            <person name="Daniel R."/>
        </authorList>
    </citation>
    <scope>NUCLEOTIDE SEQUENCE [LARGE SCALE GENOMIC DNA]</scope>
    <source>
        <strain evidence="4 6">DSM 4103</strain>
    </source>
</reference>
<keyword evidence="2" id="KW-1133">Transmembrane helix</keyword>
<evidence type="ECO:0000313" key="6">
    <source>
        <dbReference type="Proteomes" id="UP000246004"/>
    </source>
</evidence>
<reference evidence="3 5" key="2">
    <citation type="journal article" date="2017" name="BMC Genomics">
        <title>Genomic analysis of methanogenic archaea reveals a shift towards energy conservation.</title>
        <authorList>
            <person name="Gilmore S.P."/>
            <person name="Henske J.K."/>
            <person name="Sexton J.A."/>
            <person name="Solomon K.V."/>
            <person name="Seppala S."/>
            <person name="Yoo J.I."/>
            <person name="Huyett L.M."/>
            <person name="Pressman A."/>
            <person name="Cogan J.Z."/>
            <person name="Kivenson V."/>
            <person name="Peng X."/>
            <person name="Tan Y."/>
            <person name="Valentine D.L."/>
            <person name="O'Malley M.A."/>
        </authorList>
    </citation>
    <scope>NUCLEOTIDE SEQUENCE [LARGE SCALE GENOMIC DNA]</scope>
    <source>
        <strain evidence="3 5">1R-7</strain>
    </source>
</reference>
<feature type="transmembrane region" description="Helical" evidence="2">
    <location>
        <begin position="232"/>
        <end position="256"/>
    </location>
</feature>
<feature type="transmembrane region" description="Helical" evidence="2">
    <location>
        <begin position="38"/>
        <end position="58"/>
    </location>
</feature>
<keyword evidence="2" id="KW-0472">Membrane</keyword>
<feature type="compositionally biased region" description="Basic and acidic residues" evidence="1">
    <location>
        <begin position="325"/>
        <end position="363"/>
    </location>
</feature>
<feature type="compositionally biased region" description="Basic and acidic residues" evidence="1">
    <location>
        <begin position="264"/>
        <end position="273"/>
    </location>
</feature>
<feature type="transmembrane region" description="Helical" evidence="2">
    <location>
        <begin position="6"/>
        <end position="26"/>
    </location>
</feature>
<sequence length="380" mass="42677">MDALTIIIMLILFIIAMIFVFSTALLTPYLGKKNLISILLLGLIVGAVGGAFLLSPIVEDIPDFSRTIIEENIEGTDEISMGLSTNRNVTQLIENISSISGVQKVTYQGIEIRTDEPFESPVQQESFFSKIKASSSSIEDIEDQGNNSYFIKIKENGDPQEVLTGIYDVFGSVTYVHLRYTAMDANATVSANNVTKIMNAIQDSGAIIHSVSGPTEDQVNIVNKYTPNQTDIVIISAVLGVIVALAGFFIDSIFSFRKRRKKEKKESTKDQIKRKTVPKTQRSMPKTRSKTKKTPKHDSIDIFNDESFENSSKQNIGSNRNFKQLTKDDNLTKKSSQNDEEPKKGRLSRFRSDKKQDKKEEKQSQPQQRRAPKIRPKKRD</sequence>
<evidence type="ECO:0000256" key="2">
    <source>
        <dbReference type="SAM" id="Phobius"/>
    </source>
</evidence>
<name>A0A2A2HC46_9EURY</name>
<feature type="compositionally biased region" description="Polar residues" evidence="1">
    <location>
        <begin position="309"/>
        <end position="324"/>
    </location>
</feature>
<dbReference type="OrthoDB" id="71308at2157"/>
<evidence type="ECO:0000313" key="5">
    <source>
        <dbReference type="Proteomes" id="UP000217528"/>
    </source>
</evidence>
<accession>A0A2A2HC46</accession>
<feature type="compositionally biased region" description="Basic residues" evidence="1">
    <location>
        <begin position="370"/>
        <end position="380"/>
    </location>
</feature>
<evidence type="ECO:0000256" key="1">
    <source>
        <dbReference type="SAM" id="MobiDB-lite"/>
    </source>
</evidence>
<keyword evidence="5" id="KW-1185">Reference proteome</keyword>
<dbReference type="Proteomes" id="UP000217528">
    <property type="component" value="Unassembled WGS sequence"/>
</dbReference>
<comment type="caution">
    <text evidence="3">The sequence shown here is derived from an EMBL/GenBank/DDBJ whole genome shotgun (WGS) entry which is preliminary data.</text>
</comment>
<keyword evidence="2" id="KW-0812">Transmembrane</keyword>
<evidence type="ECO:0000313" key="3">
    <source>
        <dbReference type="EMBL" id="PAV06935.1"/>
    </source>
</evidence>
<evidence type="ECO:0000313" key="4">
    <source>
        <dbReference type="EMBL" id="PWL08702.1"/>
    </source>
</evidence>
<feature type="region of interest" description="Disordered" evidence="1">
    <location>
        <begin position="260"/>
        <end position="380"/>
    </location>
</feature>
<dbReference type="EMBL" id="LMVN01000024">
    <property type="protein sequence ID" value="PAV06935.1"/>
    <property type="molecule type" value="Genomic_DNA"/>
</dbReference>
<feature type="compositionally biased region" description="Basic residues" evidence="1">
    <location>
        <begin position="285"/>
        <end position="295"/>
    </location>
</feature>
<dbReference type="EMBL" id="LWMS01000010">
    <property type="protein sequence ID" value="PWL08702.1"/>
    <property type="molecule type" value="Genomic_DNA"/>
</dbReference>
<dbReference type="RefSeq" id="WP_095609109.1">
    <property type="nucleotide sequence ID" value="NZ_LMVN01000024.1"/>
</dbReference>
<gene>
    <name evidence="3" type="ORF">ASJ82_07415</name>
    <name evidence="4" type="ORF">MSCUN_04150</name>
</gene>
<dbReference type="Proteomes" id="UP000246004">
    <property type="component" value="Unassembled WGS sequence"/>
</dbReference>
<organism evidence="3 5">
    <name type="scientific">Methanosphaera cuniculi</name>
    <dbReference type="NCBI Taxonomy" id="1077256"/>
    <lineage>
        <taxon>Archaea</taxon>
        <taxon>Methanobacteriati</taxon>
        <taxon>Methanobacteriota</taxon>
        <taxon>Methanomada group</taxon>
        <taxon>Methanobacteria</taxon>
        <taxon>Methanobacteriales</taxon>
        <taxon>Methanobacteriaceae</taxon>
        <taxon>Methanosphaera</taxon>
    </lineage>
</organism>
<protein>
    <submittedName>
        <fullName evidence="3">Uncharacterized protein</fullName>
    </submittedName>
</protein>
<proteinExistence type="predicted"/>